<dbReference type="HOGENOM" id="CLU_023843_2_1_5"/>
<evidence type="ECO:0000313" key="18">
    <source>
        <dbReference type="Proteomes" id="UP000001591"/>
    </source>
</evidence>
<comment type="subcellular location">
    <subcellularLocation>
        <location evidence="1">Cell inner membrane</location>
        <topology evidence="1">Single-pass type II membrane protein</topology>
        <orientation evidence="1">Periplasmic side</orientation>
    </subcellularLocation>
</comment>
<keyword evidence="3" id="KW-1003">Cell membrane</keyword>
<proteinExistence type="inferred from homology"/>
<dbReference type="STRING" id="414684.RC1_0110"/>
<gene>
    <name evidence="17" type="ordered locus">RC1_0110</name>
</gene>
<evidence type="ECO:0000256" key="2">
    <source>
        <dbReference type="ARBA" id="ARBA00018370"/>
    </source>
</evidence>
<evidence type="ECO:0000256" key="11">
    <source>
        <dbReference type="ARBA" id="ARBA00038408"/>
    </source>
</evidence>
<comment type="similarity">
    <text evidence="11">Belongs to the PpiD chaperone family.</text>
</comment>
<dbReference type="InterPro" id="IPR027304">
    <property type="entry name" value="Trigger_fact/SurA_dom_sf"/>
</dbReference>
<dbReference type="GO" id="GO:0003755">
    <property type="term" value="F:peptidyl-prolyl cis-trans isomerase activity"/>
    <property type="evidence" value="ECO:0007669"/>
    <property type="project" value="UniProtKB-KW"/>
</dbReference>
<dbReference type="SUPFAM" id="SSF54534">
    <property type="entry name" value="FKBP-like"/>
    <property type="match status" value="1"/>
</dbReference>
<evidence type="ECO:0000256" key="7">
    <source>
        <dbReference type="ARBA" id="ARBA00023136"/>
    </source>
</evidence>
<evidence type="ECO:0000256" key="10">
    <source>
        <dbReference type="ARBA" id="ARBA00031484"/>
    </source>
</evidence>
<protein>
    <recommendedName>
        <fullName evidence="2">Parvulin-like PPIase</fullName>
    </recommendedName>
    <alternativeName>
        <fullName evidence="9">Peptidyl-prolyl cis-trans isomerase plp</fullName>
    </alternativeName>
    <alternativeName>
        <fullName evidence="12">Periplasmic chaperone PpiD</fullName>
    </alternativeName>
    <alternativeName>
        <fullName evidence="13">Periplasmic folding chaperone</fullName>
    </alternativeName>
    <alternativeName>
        <fullName evidence="10">Rotamase plp</fullName>
    </alternativeName>
</protein>
<reference evidence="17 18" key="1">
    <citation type="journal article" date="2010" name="BMC Genomics">
        <title>Metabolic flexibility revealed in the genome of the cyst-forming alpha-1 proteobacterium Rhodospirillum centenum.</title>
        <authorList>
            <person name="Lu Y.K."/>
            <person name="Marden J."/>
            <person name="Han M."/>
            <person name="Swingley W.D."/>
            <person name="Mastrian S.D."/>
            <person name="Chowdhury S.R."/>
            <person name="Hao J."/>
            <person name="Helmy T."/>
            <person name="Kim S."/>
            <person name="Kurdoglu A.A."/>
            <person name="Matthies H.J."/>
            <person name="Rollo D."/>
            <person name="Stothard P."/>
            <person name="Blankenship R.E."/>
            <person name="Bauer C.E."/>
            <person name="Touchman J.W."/>
        </authorList>
    </citation>
    <scope>NUCLEOTIDE SEQUENCE [LARGE SCALE GENOMIC DNA]</scope>
    <source>
        <strain evidence="18">ATCC 51521 / SW</strain>
    </source>
</reference>
<evidence type="ECO:0000256" key="8">
    <source>
        <dbReference type="ARBA" id="ARBA00023186"/>
    </source>
</evidence>
<evidence type="ECO:0000256" key="14">
    <source>
        <dbReference type="PROSITE-ProRule" id="PRU00278"/>
    </source>
</evidence>
<dbReference type="EMBL" id="CP000613">
    <property type="protein sequence ID" value="ACI97559.1"/>
    <property type="molecule type" value="Genomic_DNA"/>
</dbReference>
<dbReference type="Pfam" id="PF13145">
    <property type="entry name" value="Rotamase_2"/>
    <property type="match status" value="2"/>
</dbReference>
<accession>B6IQ23</accession>
<dbReference type="SUPFAM" id="SSF109998">
    <property type="entry name" value="Triger factor/SurA peptide-binding domain-like"/>
    <property type="match status" value="1"/>
</dbReference>
<keyword evidence="18" id="KW-1185">Reference proteome</keyword>
<keyword evidence="14" id="KW-0413">Isomerase</keyword>
<evidence type="ECO:0000256" key="15">
    <source>
        <dbReference type="SAM" id="Phobius"/>
    </source>
</evidence>
<dbReference type="InterPro" id="IPR000297">
    <property type="entry name" value="PPIase_PpiC"/>
</dbReference>
<dbReference type="InterPro" id="IPR052029">
    <property type="entry name" value="PpiD_chaperone"/>
</dbReference>
<evidence type="ECO:0000259" key="16">
    <source>
        <dbReference type="PROSITE" id="PS50198"/>
    </source>
</evidence>
<name>B6IQ23_RHOCS</name>
<organism evidence="17 18">
    <name type="scientific">Rhodospirillum centenum (strain ATCC 51521 / SW)</name>
    <dbReference type="NCBI Taxonomy" id="414684"/>
    <lineage>
        <taxon>Bacteria</taxon>
        <taxon>Pseudomonadati</taxon>
        <taxon>Pseudomonadota</taxon>
        <taxon>Alphaproteobacteria</taxon>
        <taxon>Rhodospirillales</taxon>
        <taxon>Rhodospirillaceae</taxon>
        <taxon>Rhodospirillum</taxon>
    </lineage>
</organism>
<evidence type="ECO:0000256" key="6">
    <source>
        <dbReference type="ARBA" id="ARBA00022989"/>
    </source>
</evidence>
<dbReference type="PANTHER" id="PTHR47529">
    <property type="entry name" value="PEPTIDYL-PROLYL CIS-TRANS ISOMERASE D"/>
    <property type="match status" value="1"/>
</dbReference>
<dbReference type="PROSITE" id="PS50198">
    <property type="entry name" value="PPIC_PPIASE_2"/>
    <property type="match status" value="1"/>
</dbReference>
<dbReference type="KEGG" id="rce:RC1_0110"/>
<feature type="transmembrane region" description="Helical" evidence="15">
    <location>
        <begin position="12"/>
        <end position="31"/>
    </location>
</feature>
<keyword evidence="14" id="KW-0697">Rotamase</keyword>
<dbReference type="Pfam" id="PF13624">
    <property type="entry name" value="SurA_N_3"/>
    <property type="match status" value="1"/>
</dbReference>
<dbReference type="InterPro" id="IPR046357">
    <property type="entry name" value="PPIase_dom_sf"/>
</dbReference>
<evidence type="ECO:0000256" key="3">
    <source>
        <dbReference type="ARBA" id="ARBA00022475"/>
    </source>
</evidence>
<dbReference type="AlphaFoldDB" id="B6IQ23"/>
<dbReference type="Gene3D" id="1.10.4030.10">
    <property type="entry name" value="Porin chaperone SurA, peptide-binding domain"/>
    <property type="match status" value="1"/>
</dbReference>
<keyword evidence="5 15" id="KW-0812">Transmembrane</keyword>
<sequence length="622" mass="66460">MLQAIRSTAGSWIAKILFILLIASFAVWGIGDFTRGLGRHVAEVGDVQITPQELDQEFRDEVTRLRRVMGADLTAEQARAFGLLERTLQQMVQRTLVSLAGQDKGLMPSDAMVADEIRRVPVFHNQLGQFDPDLMRALLRQNGMTEQGLVEQVRADMARGQLLGSVSIGAILPTTLAETLFRFRNEKRVADLITVPATAMPEPAAPDASVLAQYHQDRAVRYTAPEYRSLTVAKLTAEAIAGDITVSDADIEQAYSARASEFVAPERRAVVQAVLPDEAAAKSVADAVAGGASLEQAAKAAAAEAIDLGEVTRDQLLPELVEPVFGLSQGAISAPVESTLGWHVLTVRGITPGHERPLAEVRDQVVADLRKERALDRLYEVANQMDDDLAGGATLEEAAQRAGAEIVRIEAVDSRGTTPAGTPVQDVPALPQVLETAFALPSGETGHMTETDAQGYFAVRVDGVQPAALKPLETIRERVLADWTAEQRAAAARTKADELAAKLREGADPARLAATVPGATHARSEPFTRRPEAAALPASLVEELFGAQPGGVAVADGREGPVAARLVEIIPAVPDAAGVKVIRDTTEATLADDLVTQYVGGLQRQFPVSVNRGLIDSLYRPE</sequence>
<dbReference type="GO" id="GO:0005886">
    <property type="term" value="C:plasma membrane"/>
    <property type="evidence" value="ECO:0007669"/>
    <property type="project" value="UniProtKB-SubCell"/>
</dbReference>
<keyword evidence="7 15" id="KW-0472">Membrane</keyword>
<evidence type="ECO:0000313" key="17">
    <source>
        <dbReference type="EMBL" id="ACI97559.1"/>
    </source>
</evidence>
<keyword evidence="4" id="KW-0997">Cell inner membrane</keyword>
<evidence type="ECO:0000256" key="4">
    <source>
        <dbReference type="ARBA" id="ARBA00022519"/>
    </source>
</evidence>
<evidence type="ECO:0000256" key="9">
    <source>
        <dbReference type="ARBA" id="ARBA00030642"/>
    </source>
</evidence>
<dbReference type="Proteomes" id="UP000001591">
    <property type="component" value="Chromosome"/>
</dbReference>
<evidence type="ECO:0000256" key="1">
    <source>
        <dbReference type="ARBA" id="ARBA00004382"/>
    </source>
</evidence>
<dbReference type="eggNOG" id="COG0760">
    <property type="taxonomic scope" value="Bacteria"/>
</dbReference>
<keyword evidence="8" id="KW-0143">Chaperone</keyword>
<evidence type="ECO:0000256" key="5">
    <source>
        <dbReference type="ARBA" id="ARBA00022692"/>
    </source>
</evidence>
<keyword evidence="6 15" id="KW-1133">Transmembrane helix</keyword>
<dbReference type="RefSeq" id="WP_012565350.1">
    <property type="nucleotide sequence ID" value="NC_011420.2"/>
</dbReference>
<evidence type="ECO:0000256" key="13">
    <source>
        <dbReference type="ARBA" id="ARBA00042775"/>
    </source>
</evidence>
<dbReference type="Gene3D" id="3.10.50.40">
    <property type="match status" value="1"/>
</dbReference>
<feature type="domain" description="PpiC" evidence="16">
    <location>
        <begin position="236"/>
        <end position="349"/>
    </location>
</feature>
<dbReference type="OrthoDB" id="9768393at2"/>
<dbReference type="PANTHER" id="PTHR47529:SF1">
    <property type="entry name" value="PERIPLASMIC CHAPERONE PPID"/>
    <property type="match status" value="1"/>
</dbReference>
<evidence type="ECO:0000256" key="12">
    <source>
        <dbReference type="ARBA" id="ARBA00040743"/>
    </source>
</evidence>